<reference evidence="3 4" key="1">
    <citation type="submission" date="2018-06" db="EMBL/GenBank/DDBJ databases">
        <title>Mucibacter soli gen. nov., sp. nov., a new member of the family Chitinophagaceae producing mucin.</title>
        <authorList>
            <person name="Kim M.-K."/>
            <person name="Park S."/>
            <person name="Kim T.-S."/>
            <person name="Joung Y."/>
            <person name="Han J.-H."/>
            <person name="Kim S.B."/>
        </authorList>
    </citation>
    <scope>NUCLEOTIDE SEQUENCE [LARGE SCALE GENOMIC DNA]</scope>
    <source>
        <strain evidence="3 4">R1-15</strain>
    </source>
</reference>
<dbReference type="AlphaFoldDB" id="A0A2W2ABT6"/>
<protein>
    <recommendedName>
        <fullName evidence="2">Secretion system C-terminal sorting domain-containing protein</fullName>
    </recommendedName>
</protein>
<dbReference type="InterPro" id="IPR026444">
    <property type="entry name" value="Secre_tail"/>
</dbReference>
<organism evidence="3 4">
    <name type="scientific">Taibaiella soli</name>
    <dbReference type="NCBI Taxonomy" id="1649169"/>
    <lineage>
        <taxon>Bacteria</taxon>
        <taxon>Pseudomonadati</taxon>
        <taxon>Bacteroidota</taxon>
        <taxon>Chitinophagia</taxon>
        <taxon>Chitinophagales</taxon>
        <taxon>Chitinophagaceae</taxon>
        <taxon>Taibaiella</taxon>
    </lineage>
</organism>
<evidence type="ECO:0000256" key="1">
    <source>
        <dbReference type="SAM" id="SignalP"/>
    </source>
</evidence>
<evidence type="ECO:0000313" key="4">
    <source>
        <dbReference type="Proteomes" id="UP000248745"/>
    </source>
</evidence>
<dbReference type="Proteomes" id="UP000248745">
    <property type="component" value="Unassembled WGS sequence"/>
</dbReference>
<feature type="domain" description="Secretion system C-terminal sorting" evidence="2">
    <location>
        <begin position="229"/>
        <end position="297"/>
    </location>
</feature>
<feature type="signal peptide" evidence="1">
    <location>
        <begin position="1"/>
        <end position="23"/>
    </location>
</feature>
<name>A0A2W2ABT6_9BACT</name>
<gene>
    <name evidence="3" type="ORF">DN068_12900</name>
</gene>
<dbReference type="Pfam" id="PF18962">
    <property type="entry name" value="Por_Secre_tail"/>
    <property type="match status" value="1"/>
</dbReference>
<dbReference type="OrthoDB" id="600763at2"/>
<sequence>MKSLLLMPMLALSLFASTSQTSAQINCVSGATISANSFCIFLTWNGNGPSSFSGVSVVYNGSTYTFVSGAGTSASPASFKSGGGGGSCNSNQTSLTSLAGQSIQFVTGSGSNTCLVAPTPLPITLSSFTASASGSSVQINWTTETEKNVNFFSIQRSTDGTNWKEIGKDKPAAVSSDLTQHYSYTDNASEISGQVYYRLVTVDYSGEMSFSDVRTLKLTAGNATTGTKVYPTVTNGKINISGAATDATILLTDLMGSKVSVVPVSNGSTSQMDIQQLPAGMYILNILSKQGNESFKIVKQ</sequence>
<proteinExistence type="predicted"/>
<accession>A0A2W2ABT6</accession>
<dbReference type="RefSeq" id="WP_110999343.1">
    <property type="nucleotide sequence ID" value="NZ_QKTW01000017.1"/>
</dbReference>
<feature type="chain" id="PRO_5016021963" description="Secretion system C-terminal sorting domain-containing protein" evidence="1">
    <location>
        <begin position="24"/>
        <end position="300"/>
    </location>
</feature>
<keyword evidence="4" id="KW-1185">Reference proteome</keyword>
<evidence type="ECO:0000313" key="3">
    <source>
        <dbReference type="EMBL" id="PZF72751.1"/>
    </source>
</evidence>
<dbReference type="NCBIfam" id="TIGR04183">
    <property type="entry name" value="Por_Secre_tail"/>
    <property type="match status" value="1"/>
</dbReference>
<keyword evidence="1" id="KW-0732">Signal</keyword>
<dbReference type="EMBL" id="QKTW01000017">
    <property type="protein sequence ID" value="PZF72751.1"/>
    <property type="molecule type" value="Genomic_DNA"/>
</dbReference>
<evidence type="ECO:0000259" key="2">
    <source>
        <dbReference type="Pfam" id="PF18962"/>
    </source>
</evidence>
<comment type="caution">
    <text evidence="3">The sequence shown here is derived from an EMBL/GenBank/DDBJ whole genome shotgun (WGS) entry which is preliminary data.</text>
</comment>
<dbReference type="InterPro" id="IPR013783">
    <property type="entry name" value="Ig-like_fold"/>
</dbReference>
<dbReference type="Gene3D" id="2.60.40.10">
    <property type="entry name" value="Immunoglobulins"/>
    <property type="match status" value="1"/>
</dbReference>